<dbReference type="InterPro" id="IPR001647">
    <property type="entry name" value="HTH_TetR"/>
</dbReference>
<dbReference type="SUPFAM" id="SSF46689">
    <property type="entry name" value="Homeodomain-like"/>
    <property type="match status" value="1"/>
</dbReference>
<sequence length="185" mass="19408">MSRKPALRDHLATSVLDAAATVLTERGESASMADIAGAAGVGRATLYRYFPTREALLAALREAALDELTERIAAARLDTVPVAEALARLTRAFLGTGSRYTAFLRSGSGYVPRDEVDRRVGTPVLDLFRRGAAEGTLRGDVPPEVLLALYAGLIEAAVPLASRGGLGVERTTEAATGLFLNGAVV</sequence>
<evidence type="ECO:0000256" key="4">
    <source>
        <dbReference type="PROSITE-ProRule" id="PRU00335"/>
    </source>
</evidence>
<keyword evidence="3" id="KW-0804">Transcription</keyword>
<keyword evidence="2 4" id="KW-0238">DNA-binding</keyword>
<feature type="domain" description="HTH tetR-type" evidence="5">
    <location>
        <begin position="9"/>
        <end position="68"/>
    </location>
</feature>
<comment type="caution">
    <text evidence="6">The sequence shown here is derived from an EMBL/GenBank/DDBJ whole genome shotgun (WGS) entry which is preliminary data.</text>
</comment>
<protein>
    <submittedName>
        <fullName evidence="6">Helix-turn-helix domain-containing protein</fullName>
    </submittedName>
</protein>
<dbReference type="PANTHER" id="PTHR30055">
    <property type="entry name" value="HTH-TYPE TRANSCRIPTIONAL REGULATOR RUTR"/>
    <property type="match status" value="1"/>
</dbReference>
<dbReference type="Proteomes" id="UP001183615">
    <property type="component" value="Unassembled WGS sequence"/>
</dbReference>
<name>A0ABU2S8D1_9ACTN</name>
<proteinExistence type="predicted"/>
<evidence type="ECO:0000259" key="5">
    <source>
        <dbReference type="PROSITE" id="PS50977"/>
    </source>
</evidence>
<gene>
    <name evidence="6" type="ORF">RM779_21030</name>
</gene>
<evidence type="ECO:0000313" key="7">
    <source>
        <dbReference type="Proteomes" id="UP001183615"/>
    </source>
</evidence>
<dbReference type="PROSITE" id="PS50977">
    <property type="entry name" value="HTH_TETR_2"/>
    <property type="match status" value="1"/>
</dbReference>
<dbReference type="InterPro" id="IPR009057">
    <property type="entry name" value="Homeodomain-like_sf"/>
</dbReference>
<dbReference type="InterPro" id="IPR050109">
    <property type="entry name" value="HTH-type_TetR-like_transc_reg"/>
</dbReference>
<dbReference type="Gene3D" id="1.10.357.10">
    <property type="entry name" value="Tetracycline Repressor, domain 2"/>
    <property type="match status" value="1"/>
</dbReference>
<keyword evidence="7" id="KW-1185">Reference proteome</keyword>
<reference evidence="7" key="1">
    <citation type="submission" date="2023-07" db="EMBL/GenBank/DDBJ databases">
        <title>30 novel species of actinomycetes from the DSMZ collection.</title>
        <authorList>
            <person name="Nouioui I."/>
        </authorList>
    </citation>
    <scope>NUCLEOTIDE SEQUENCE [LARGE SCALE GENOMIC DNA]</scope>
    <source>
        <strain evidence="7">DSM 41886</strain>
    </source>
</reference>
<evidence type="ECO:0000256" key="2">
    <source>
        <dbReference type="ARBA" id="ARBA00023125"/>
    </source>
</evidence>
<dbReference type="PANTHER" id="PTHR30055:SF234">
    <property type="entry name" value="HTH-TYPE TRANSCRIPTIONAL REGULATOR BETI"/>
    <property type="match status" value="1"/>
</dbReference>
<dbReference type="Pfam" id="PF00440">
    <property type="entry name" value="TetR_N"/>
    <property type="match status" value="1"/>
</dbReference>
<evidence type="ECO:0000313" key="6">
    <source>
        <dbReference type="EMBL" id="MDT0445068.1"/>
    </source>
</evidence>
<keyword evidence="1" id="KW-0805">Transcription regulation</keyword>
<evidence type="ECO:0000256" key="1">
    <source>
        <dbReference type="ARBA" id="ARBA00023015"/>
    </source>
</evidence>
<dbReference type="RefSeq" id="WP_311619298.1">
    <property type="nucleotide sequence ID" value="NZ_JAVREV010000012.1"/>
</dbReference>
<dbReference type="EMBL" id="JAVREV010000012">
    <property type="protein sequence ID" value="MDT0445068.1"/>
    <property type="molecule type" value="Genomic_DNA"/>
</dbReference>
<organism evidence="6 7">
    <name type="scientific">Streptomyces johnsoniae</name>
    <dbReference type="NCBI Taxonomy" id="3075532"/>
    <lineage>
        <taxon>Bacteria</taxon>
        <taxon>Bacillati</taxon>
        <taxon>Actinomycetota</taxon>
        <taxon>Actinomycetes</taxon>
        <taxon>Kitasatosporales</taxon>
        <taxon>Streptomycetaceae</taxon>
        <taxon>Streptomyces</taxon>
    </lineage>
</organism>
<dbReference type="SUPFAM" id="SSF48498">
    <property type="entry name" value="Tetracyclin repressor-like, C-terminal domain"/>
    <property type="match status" value="1"/>
</dbReference>
<dbReference type="InterPro" id="IPR036271">
    <property type="entry name" value="Tet_transcr_reg_TetR-rel_C_sf"/>
</dbReference>
<accession>A0ABU2S8D1</accession>
<evidence type="ECO:0000256" key="3">
    <source>
        <dbReference type="ARBA" id="ARBA00023163"/>
    </source>
</evidence>
<feature type="DNA-binding region" description="H-T-H motif" evidence="4">
    <location>
        <begin position="31"/>
        <end position="50"/>
    </location>
</feature>
<dbReference type="PRINTS" id="PR00455">
    <property type="entry name" value="HTHTETR"/>
</dbReference>